<keyword evidence="4" id="KW-0408">Iron</keyword>
<dbReference type="AlphaFoldDB" id="A0AB38A6G1"/>
<dbReference type="PROSITE" id="PS00198">
    <property type="entry name" value="4FE4S_FER_1"/>
    <property type="match status" value="1"/>
</dbReference>
<evidence type="ECO:0000256" key="4">
    <source>
        <dbReference type="ARBA" id="ARBA00023004"/>
    </source>
</evidence>
<dbReference type="InterPro" id="IPR017900">
    <property type="entry name" value="4Fe4S_Fe_S_CS"/>
</dbReference>
<evidence type="ECO:0000256" key="5">
    <source>
        <dbReference type="ARBA" id="ARBA00023014"/>
    </source>
</evidence>
<keyword evidence="5" id="KW-0411">Iron-sulfur</keyword>
<organism evidence="7 8">
    <name type="scientific">Atopobium minutum</name>
    <dbReference type="NCBI Taxonomy" id="1381"/>
    <lineage>
        <taxon>Bacteria</taxon>
        <taxon>Bacillati</taxon>
        <taxon>Actinomycetota</taxon>
        <taxon>Coriobacteriia</taxon>
        <taxon>Coriobacteriales</taxon>
        <taxon>Atopobiaceae</taxon>
        <taxon>Atopobium</taxon>
    </lineage>
</organism>
<dbReference type="Pfam" id="PF00037">
    <property type="entry name" value="Fer4"/>
    <property type="match status" value="1"/>
</dbReference>
<reference evidence="7 8" key="1">
    <citation type="submission" date="2016-10" db="EMBL/GenBank/DDBJ databases">
        <authorList>
            <person name="Varghese N."/>
            <person name="Submissions S."/>
        </authorList>
    </citation>
    <scope>NUCLEOTIDE SEQUENCE [LARGE SCALE GENOMIC DNA]</scope>
    <source>
        <strain evidence="7 8">DSM 20586</strain>
    </source>
</reference>
<dbReference type="EMBL" id="FNSH01000001">
    <property type="protein sequence ID" value="SEB65836.1"/>
    <property type="molecule type" value="Genomic_DNA"/>
</dbReference>
<feature type="domain" description="4Fe-4S ferredoxin-type" evidence="6">
    <location>
        <begin position="2"/>
        <end position="31"/>
    </location>
</feature>
<dbReference type="Gene3D" id="3.30.70.20">
    <property type="match status" value="1"/>
</dbReference>
<dbReference type="GO" id="GO:0051539">
    <property type="term" value="F:4 iron, 4 sulfur cluster binding"/>
    <property type="evidence" value="ECO:0007669"/>
    <property type="project" value="UniProtKB-KW"/>
</dbReference>
<evidence type="ECO:0000256" key="2">
    <source>
        <dbReference type="ARBA" id="ARBA00022485"/>
    </source>
</evidence>
<evidence type="ECO:0000313" key="7">
    <source>
        <dbReference type="EMBL" id="SEB65836.1"/>
    </source>
</evidence>
<dbReference type="GO" id="GO:0046872">
    <property type="term" value="F:metal ion binding"/>
    <property type="evidence" value="ECO:0007669"/>
    <property type="project" value="UniProtKB-KW"/>
</dbReference>
<evidence type="ECO:0000256" key="1">
    <source>
        <dbReference type="ARBA" id="ARBA00001966"/>
    </source>
</evidence>
<dbReference type="InterPro" id="IPR050157">
    <property type="entry name" value="PSI_iron-sulfur_center"/>
</dbReference>
<dbReference type="PANTHER" id="PTHR24960:SF79">
    <property type="entry name" value="PHOTOSYSTEM I IRON-SULFUR CENTER"/>
    <property type="match status" value="1"/>
</dbReference>
<dbReference type="PANTHER" id="PTHR24960">
    <property type="entry name" value="PHOTOSYSTEM I IRON-SULFUR CENTER-RELATED"/>
    <property type="match status" value="1"/>
</dbReference>
<evidence type="ECO:0000313" key="8">
    <source>
        <dbReference type="Proteomes" id="UP000183687"/>
    </source>
</evidence>
<protein>
    <submittedName>
        <fullName evidence="7">4Fe-4S binding domain-containing protein</fullName>
    </submittedName>
</protein>
<dbReference type="PROSITE" id="PS51379">
    <property type="entry name" value="4FE4S_FER_2"/>
    <property type="match status" value="2"/>
</dbReference>
<evidence type="ECO:0000256" key="3">
    <source>
        <dbReference type="ARBA" id="ARBA00022723"/>
    </source>
</evidence>
<sequence length="62" mass="6252">MSHPVIVADECVSCGACVDACPCDVLELGDECAQVMDADSCIACGACLDACPTGAITEIVED</sequence>
<comment type="caution">
    <text evidence="7">The sequence shown here is derived from an EMBL/GenBank/DDBJ whole genome shotgun (WGS) entry which is preliminary data.</text>
</comment>
<dbReference type="InterPro" id="IPR017896">
    <property type="entry name" value="4Fe4S_Fe-S-bd"/>
</dbReference>
<keyword evidence="3" id="KW-0479">Metal-binding</keyword>
<keyword evidence="2" id="KW-0004">4Fe-4S</keyword>
<proteinExistence type="predicted"/>
<evidence type="ECO:0000259" key="6">
    <source>
        <dbReference type="PROSITE" id="PS51379"/>
    </source>
</evidence>
<dbReference type="Pfam" id="PF12797">
    <property type="entry name" value="Fer4_2"/>
    <property type="match status" value="1"/>
</dbReference>
<comment type="cofactor">
    <cofactor evidence="1">
        <name>[4Fe-4S] cluster</name>
        <dbReference type="ChEBI" id="CHEBI:49883"/>
    </cofactor>
</comment>
<accession>A0AB38A6G1</accession>
<dbReference type="SUPFAM" id="SSF54862">
    <property type="entry name" value="4Fe-4S ferredoxins"/>
    <property type="match status" value="1"/>
</dbReference>
<feature type="domain" description="4Fe-4S ferredoxin-type" evidence="6">
    <location>
        <begin position="32"/>
        <end position="62"/>
    </location>
</feature>
<gene>
    <name evidence="7" type="ORF">SAMN04489746_0822</name>
</gene>
<name>A0AB38A6G1_9ACTN</name>
<dbReference type="RefSeq" id="WP_002563087.1">
    <property type="nucleotide sequence ID" value="NZ_CALJSN010000007.1"/>
</dbReference>
<dbReference type="Proteomes" id="UP000183687">
    <property type="component" value="Unassembled WGS sequence"/>
</dbReference>